<sequence>MIIDDEQLIQAVIKGDRESADFLVNKYYKIIYSFVYKLTQDYHISYDLTQEVFIKAIRSIKKYKHQDKLKAWLLAIASNSVKDYFRKESREKLQVYDINLDIEDQCSNNSLEKLEREENKEYLKRAIDALSLDMKEVIMLRYFYNMKISEISKITSTNESTVKTRLRRALKYLNNKLEGGADYEKKAY</sequence>
<evidence type="ECO:0000256" key="1">
    <source>
        <dbReference type="ARBA" id="ARBA00010641"/>
    </source>
</evidence>
<evidence type="ECO:0000313" key="8">
    <source>
        <dbReference type="EMBL" id="MBK1809623.1"/>
    </source>
</evidence>
<dbReference type="PANTHER" id="PTHR43133">
    <property type="entry name" value="RNA POLYMERASE ECF-TYPE SIGMA FACTO"/>
    <property type="match status" value="1"/>
</dbReference>
<gene>
    <name evidence="8" type="ORF">JHL18_03085</name>
</gene>
<dbReference type="InterPro" id="IPR036388">
    <property type="entry name" value="WH-like_DNA-bd_sf"/>
</dbReference>
<organism evidence="8 9">
    <name type="scientific">Clostridium yunnanense</name>
    <dbReference type="NCBI Taxonomy" id="2800325"/>
    <lineage>
        <taxon>Bacteria</taxon>
        <taxon>Bacillati</taxon>
        <taxon>Bacillota</taxon>
        <taxon>Clostridia</taxon>
        <taxon>Eubacteriales</taxon>
        <taxon>Clostridiaceae</taxon>
        <taxon>Clostridium</taxon>
    </lineage>
</organism>
<keyword evidence="9" id="KW-1185">Reference proteome</keyword>
<evidence type="ECO:0000256" key="4">
    <source>
        <dbReference type="ARBA" id="ARBA00023125"/>
    </source>
</evidence>
<keyword evidence="2" id="KW-0805">Transcription regulation</keyword>
<name>A0ABS1EJV9_9CLOT</name>
<evidence type="ECO:0000256" key="3">
    <source>
        <dbReference type="ARBA" id="ARBA00023082"/>
    </source>
</evidence>
<dbReference type="EMBL" id="JAENHN010000009">
    <property type="protein sequence ID" value="MBK1809623.1"/>
    <property type="molecule type" value="Genomic_DNA"/>
</dbReference>
<dbReference type="InterPro" id="IPR013249">
    <property type="entry name" value="RNA_pol_sigma70_r4_t2"/>
</dbReference>
<dbReference type="RefSeq" id="WP_200266172.1">
    <property type="nucleotide sequence ID" value="NZ_JAENHN010000009.1"/>
</dbReference>
<evidence type="ECO:0000256" key="2">
    <source>
        <dbReference type="ARBA" id="ARBA00023015"/>
    </source>
</evidence>
<comment type="similarity">
    <text evidence="1">Belongs to the sigma-70 factor family. ECF subfamily.</text>
</comment>
<keyword evidence="5" id="KW-0804">Transcription</keyword>
<dbReference type="InterPro" id="IPR039425">
    <property type="entry name" value="RNA_pol_sigma-70-like"/>
</dbReference>
<dbReference type="Gene3D" id="1.10.10.10">
    <property type="entry name" value="Winged helix-like DNA-binding domain superfamily/Winged helix DNA-binding domain"/>
    <property type="match status" value="1"/>
</dbReference>
<feature type="domain" description="RNA polymerase sigma factor 70 region 4 type 2" evidence="7">
    <location>
        <begin position="121"/>
        <end position="173"/>
    </location>
</feature>
<dbReference type="InterPro" id="IPR013325">
    <property type="entry name" value="RNA_pol_sigma_r2"/>
</dbReference>
<dbReference type="Proteomes" id="UP000596739">
    <property type="component" value="Unassembled WGS sequence"/>
</dbReference>
<dbReference type="SUPFAM" id="SSF88946">
    <property type="entry name" value="Sigma2 domain of RNA polymerase sigma factors"/>
    <property type="match status" value="1"/>
</dbReference>
<accession>A0ABS1EJV9</accession>
<dbReference type="CDD" id="cd06171">
    <property type="entry name" value="Sigma70_r4"/>
    <property type="match status" value="1"/>
</dbReference>
<dbReference type="Pfam" id="PF08281">
    <property type="entry name" value="Sigma70_r4_2"/>
    <property type="match status" value="1"/>
</dbReference>
<dbReference type="InterPro" id="IPR013324">
    <property type="entry name" value="RNA_pol_sigma_r3/r4-like"/>
</dbReference>
<feature type="domain" description="RNA polymerase sigma-70 region 2" evidence="6">
    <location>
        <begin position="23"/>
        <end position="90"/>
    </location>
</feature>
<protein>
    <submittedName>
        <fullName evidence="8">RNA polymerase sigma factor</fullName>
    </submittedName>
</protein>
<dbReference type="Pfam" id="PF04542">
    <property type="entry name" value="Sigma70_r2"/>
    <property type="match status" value="1"/>
</dbReference>
<comment type="caution">
    <text evidence="8">The sequence shown here is derived from an EMBL/GenBank/DDBJ whole genome shotgun (WGS) entry which is preliminary data.</text>
</comment>
<dbReference type="Gene3D" id="1.10.1740.10">
    <property type="match status" value="1"/>
</dbReference>
<reference evidence="9" key="1">
    <citation type="submission" date="2021-01" db="EMBL/GenBank/DDBJ databases">
        <title>Genome public.</title>
        <authorList>
            <person name="Liu C."/>
            <person name="Sun Q."/>
        </authorList>
    </citation>
    <scope>NUCLEOTIDE SEQUENCE [LARGE SCALE GENOMIC DNA]</scope>
    <source>
        <strain evidence="9">YIM B02505</strain>
    </source>
</reference>
<evidence type="ECO:0000259" key="6">
    <source>
        <dbReference type="Pfam" id="PF04542"/>
    </source>
</evidence>
<evidence type="ECO:0000256" key="5">
    <source>
        <dbReference type="ARBA" id="ARBA00023163"/>
    </source>
</evidence>
<dbReference type="InterPro" id="IPR007627">
    <property type="entry name" value="RNA_pol_sigma70_r2"/>
</dbReference>
<keyword evidence="4" id="KW-0238">DNA-binding</keyword>
<dbReference type="PANTHER" id="PTHR43133:SF8">
    <property type="entry name" value="RNA POLYMERASE SIGMA FACTOR HI_1459-RELATED"/>
    <property type="match status" value="1"/>
</dbReference>
<dbReference type="NCBIfam" id="TIGR02937">
    <property type="entry name" value="sigma70-ECF"/>
    <property type="match status" value="1"/>
</dbReference>
<keyword evidence="3" id="KW-0731">Sigma factor</keyword>
<proteinExistence type="inferred from homology"/>
<evidence type="ECO:0000313" key="9">
    <source>
        <dbReference type="Proteomes" id="UP000596739"/>
    </source>
</evidence>
<evidence type="ECO:0000259" key="7">
    <source>
        <dbReference type="Pfam" id="PF08281"/>
    </source>
</evidence>
<dbReference type="SUPFAM" id="SSF88659">
    <property type="entry name" value="Sigma3 and sigma4 domains of RNA polymerase sigma factors"/>
    <property type="match status" value="1"/>
</dbReference>
<dbReference type="InterPro" id="IPR014284">
    <property type="entry name" value="RNA_pol_sigma-70_dom"/>
</dbReference>